<feature type="compositionally biased region" description="Polar residues" evidence="1">
    <location>
        <begin position="486"/>
        <end position="496"/>
    </location>
</feature>
<reference evidence="2 3" key="1">
    <citation type="journal article" date="2018" name="Mol. Biol. Evol.">
        <title>Broad Genomic Sampling Reveals a Smut Pathogenic Ancestry of the Fungal Clade Ustilaginomycotina.</title>
        <authorList>
            <person name="Kijpornyongpan T."/>
            <person name="Mondo S.J."/>
            <person name="Barry K."/>
            <person name="Sandor L."/>
            <person name="Lee J."/>
            <person name="Lipzen A."/>
            <person name="Pangilinan J."/>
            <person name="LaButti K."/>
            <person name="Hainaut M."/>
            <person name="Henrissat B."/>
            <person name="Grigoriev I.V."/>
            <person name="Spatafora J.W."/>
            <person name="Aime M.C."/>
        </authorList>
    </citation>
    <scope>NUCLEOTIDE SEQUENCE [LARGE SCALE GENOMIC DNA]</scope>
    <source>
        <strain evidence="2 3">MCA 4718</strain>
    </source>
</reference>
<dbReference type="AlphaFoldDB" id="A0A316TYM6"/>
<dbReference type="Proteomes" id="UP000245942">
    <property type="component" value="Unassembled WGS sequence"/>
</dbReference>
<feature type="compositionally biased region" description="Polar residues" evidence="1">
    <location>
        <begin position="28"/>
        <end position="43"/>
    </location>
</feature>
<proteinExistence type="predicted"/>
<protein>
    <submittedName>
        <fullName evidence="2">Uncharacterized protein</fullName>
    </submittedName>
</protein>
<evidence type="ECO:0000256" key="1">
    <source>
        <dbReference type="SAM" id="MobiDB-lite"/>
    </source>
</evidence>
<keyword evidence="3" id="KW-1185">Reference proteome</keyword>
<dbReference type="RefSeq" id="XP_025345549.1">
    <property type="nucleotide sequence ID" value="XM_025495477.1"/>
</dbReference>
<name>A0A316TYM6_9BASI</name>
<gene>
    <name evidence="2" type="ORF">BCV69DRAFT_71663</name>
</gene>
<sequence>MRSFPISPRSPGLPLRSNCAPATRGMIATSNRRQRPTSLNLSAAHSKRVSRSFDKFSLPADLPRAAMPAIKPNAGKKWVDGQLKVKDFGLEGERPVMRASSMPFEEPPACSRPTPERPRSLDPGRLSTSSATSVGSDRQAAGKVQPPVRLSARQPSIDEVSSMRPGFEVTNVNKSLDSSIRKAIHAPRLSMDLIWTSKTTAEPPEESPMAPDLACHSFEEGASVRLLMNTELDEPEARTVESGLAKTEPESTKSLPASDRDTGPMSDEDVEIASPSASSEGSVYSRPSALPALQSGLWGPSRTSRTSKGGLLSALPTGVGGNLRSARPVVTLTPFLEGTPVMSANTPASLGACEIGSGGTMSSNVASSAALSEPCRSTEDTMVEDGATDASKSLKQPLVGHRGTLEQQRPSVCENALPPRPPEPVMFHPCSHYSLRTLARSNLPEKVPIPYSVPNDTSDKGVSQAIEIDAGQPWAWSCSHPVSASTSAESQSTVKRPNTFEPPPTYSRRRASIFDADHSQAQPGTRTLLAVQQSCPDPKTLVAGLLGPRGRRLSIVLPPAATISKKTLAVQVVGN</sequence>
<evidence type="ECO:0000313" key="3">
    <source>
        <dbReference type="Proteomes" id="UP000245942"/>
    </source>
</evidence>
<feature type="region of interest" description="Disordered" evidence="1">
    <location>
        <begin position="98"/>
        <end position="149"/>
    </location>
</feature>
<feature type="compositionally biased region" description="Polar residues" evidence="1">
    <location>
        <begin position="126"/>
        <end position="136"/>
    </location>
</feature>
<organism evidence="2 3">
    <name type="scientific">Pseudomicrostroma glucosiphilum</name>
    <dbReference type="NCBI Taxonomy" id="1684307"/>
    <lineage>
        <taxon>Eukaryota</taxon>
        <taxon>Fungi</taxon>
        <taxon>Dikarya</taxon>
        <taxon>Basidiomycota</taxon>
        <taxon>Ustilaginomycotina</taxon>
        <taxon>Exobasidiomycetes</taxon>
        <taxon>Microstromatales</taxon>
        <taxon>Microstromatales incertae sedis</taxon>
        <taxon>Pseudomicrostroma</taxon>
    </lineage>
</organism>
<feature type="region of interest" description="Disordered" evidence="1">
    <location>
        <begin position="235"/>
        <end position="287"/>
    </location>
</feature>
<dbReference type="EMBL" id="KZ819336">
    <property type="protein sequence ID" value="PWN18389.1"/>
    <property type="molecule type" value="Genomic_DNA"/>
</dbReference>
<accession>A0A316TYM6</accession>
<dbReference type="GeneID" id="37017211"/>
<feature type="region of interest" description="Disordered" evidence="1">
    <location>
        <begin position="1"/>
        <end position="50"/>
    </location>
</feature>
<evidence type="ECO:0000313" key="2">
    <source>
        <dbReference type="EMBL" id="PWN18389.1"/>
    </source>
</evidence>
<feature type="region of interest" description="Disordered" evidence="1">
    <location>
        <begin position="486"/>
        <end position="506"/>
    </location>
</feature>